<keyword evidence="19" id="KW-1185">Reference proteome</keyword>
<proteinExistence type="inferred from homology"/>
<feature type="binding site" evidence="12">
    <location>
        <position position="147"/>
    </location>
    <ligand>
        <name>Mn(2+)</name>
        <dbReference type="ChEBI" id="CHEBI:29035"/>
    </ligand>
</feature>
<reference evidence="16 19" key="1">
    <citation type="journal article" date="2011" name="Nature">
        <title>The Medicago genome provides insight into the evolution of rhizobial symbioses.</title>
        <authorList>
            <person name="Young N.D."/>
            <person name="Debelle F."/>
            <person name="Oldroyd G.E."/>
            <person name="Geurts R."/>
            <person name="Cannon S.B."/>
            <person name="Udvardi M.K."/>
            <person name="Benedito V.A."/>
            <person name="Mayer K.F."/>
            <person name="Gouzy J."/>
            <person name="Schoof H."/>
            <person name="Van de Peer Y."/>
            <person name="Proost S."/>
            <person name="Cook D.R."/>
            <person name="Meyers B.C."/>
            <person name="Spannagl M."/>
            <person name="Cheung F."/>
            <person name="De Mita S."/>
            <person name="Krishnakumar V."/>
            <person name="Gundlach H."/>
            <person name="Zhou S."/>
            <person name="Mudge J."/>
            <person name="Bharti A.K."/>
            <person name="Murray J.D."/>
            <person name="Naoumkina M.A."/>
            <person name="Rosen B."/>
            <person name="Silverstein K.A."/>
            <person name="Tang H."/>
            <person name="Rombauts S."/>
            <person name="Zhao P.X."/>
            <person name="Zhou P."/>
            <person name="Barbe V."/>
            <person name="Bardou P."/>
            <person name="Bechner M."/>
            <person name="Bellec A."/>
            <person name="Berger A."/>
            <person name="Berges H."/>
            <person name="Bidwell S."/>
            <person name="Bisseling T."/>
            <person name="Choisne N."/>
            <person name="Couloux A."/>
            <person name="Denny R."/>
            <person name="Deshpande S."/>
            <person name="Dai X."/>
            <person name="Doyle J.J."/>
            <person name="Dudez A.M."/>
            <person name="Farmer A.D."/>
            <person name="Fouteau S."/>
            <person name="Franken C."/>
            <person name="Gibelin C."/>
            <person name="Gish J."/>
            <person name="Goldstein S."/>
            <person name="Gonzalez A.J."/>
            <person name="Green P.J."/>
            <person name="Hallab A."/>
            <person name="Hartog M."/>
            <person name="Hua A."/>
            <person name="Humphray S.J."/>
            <person name="Jeong D.H."/>
            <person name="Jing Y."/>
            <person name="Jocker A."/>
            <person name="Kenton S.M."/>
            <person name="Kim D.J."/>
            <person name="Klee K."/>
            <person name="Lai H."/>
            <person name="Lang C."/>
            <person name="Lin S."/>
            <person name="Macmil S.L."/>
            <person name="Magdelenat G."/>
            <person name="Matthews L."/>
            <person name="McCorrison J."/>
            <person name="Monaghan E.L."/>
            <person name="Mun J.H."/>
            <person name="Najar F.Z."/>
            <person name="Nicholson C."/>
            <person name="Noirot C."/>
            <person name="O'Bleness M."/>
            <person name="Paule C.R."/>
            <person name="Poulain J."/>
            <person name="Prion F."/>
            <person name="Qin B."/>
            <person name="Qu C."/>
            <person name="Retzel E.F."/>
            <person name="Riddle C."/>
            <person name="Sallet E."/>
            <person name="Samain S."/>
            <person name="Samson N."/>
            <person name="Sanders I."/>
            <person name="Saurat O."/>
            <person name="Scarpelli C."/>
            <person name="Schiex T."/>
            <person name="Segurens B."/>
            <person name="Severin A.J."/>
            <person name="Sherrier D.J."/>
            <person name="Shi R."/>
            <person name="Sims S."/>
            <person name="Singer S.R."/>
            <person name="Sinharoy S."/>
            <person name="Sterck L."/>
            <person name="Viollet A."/>
            <person name="Wang B.B."/>
            <person name="Wang K."/>
            <person name="Wang M."/>
            <person name="Wang X."/>
            <person name="Warfsmann J."/>
            <person name="Weissenbach J."/>
            <person name="White D.D."/>
            <person name="White J.D."/>
            <person name="Wiley G.B."/>
            <person name="Wincker P."/>
            <person name="Xing Y."/>
            <person name="Yang L."/>
            <person name="Yao Z."/>
            <person name="Ying F."/>
            <person name="Zhai J."/>
            <person name="Zhou L."/>
            <person name="Zuber A."/>
            <person name="Denarie J."/>
            <person name="Dixon R.A."/>
            <person name="May G.D."/>
            <person name="Schwartz D.C."/>
            <person name="Rogers J."/>
            <person name="Quetier F."/>
            <person name="Town C.D."/>
            <person name="Roe B.A."/>
        </authorList>
    </citation>
    <scope>NUCLEOTIDE SEQUENCE [LARGE SCALE GENOMIC DNA]</scope>
    <source>
        <strain evidence="16">A17</strain>
        <strain evidence="18 19">cv. Jemalong A17</strain>
    </source>
</reference>
<dbReference type="InterPro" id="IPR006045">
    <property type="entry name" value="Cupin_1"/>
</dbReference>
<dbReference type="Gramene" id="rna30005">
    <property type="protein sequence ID" value="RHN54907.1"/>
    <property type="gene ID" value="gene30005"/>
</dbReference>
<dbReference type="GO" id="GO:0030145">
    <property type="term" value="F:manganese ion binding"/>
    <property type="evidence" value="ECO:0007669"/>
    <property type="project" value="UniProtKB-UniRule"/>
</dbReference>
<keyword evidence="8" id="KW-0675">Receptor</keyword>
<keyword evidence="7 13" id="KW-1015">Disulfide bond</keyword>
<evidence type="ECO:0000256" key="11">
    <source>
        <dbReference type="PIRSR" id="PIRSR601929-1"/>
    </source>
</evidence>
<dbReference type="FunFam" id="2.60.120.10:FF:000047">
    <property type="entry name" value="Auxin-binding protein ABP19a"/>
    <property type="match status" value="1"/>
</dbReference>
<dbReference type="PaxDb" id="3880-AES95954"/>
<evidence type="ECO:0000313" key="17">
    <source>
        <dbReference type="EMBL" id="RHN54907.1"/>
    </source>
</evidence>
<evidence type="ECO:0000256" key="6">
    <source>
        <dbReference type="ARBA" id="ARBA00022729"/>
    </source>
</evidence>
<comment type="similarity">
    <text evidence="2 14">Belongs to the germin family.</text>
</comment>
<dbReference type="InterPro" id="IPR014710">
    <property type="entry name" value="RmlC-like_jellyroll"/>
</dbReference>
<dbReference type="AlphaFoldDB" id="G7KGJ9"/>
<dbReference type="PRINTS" id="PR00325">
    <property type="entry name" value="GERMIN"/>
</dbReference>
<feature type="chain" id="PRO_5014573605" description="Germin-like protein" evidence="14">
    <location>
        <begin position="21"/>
        <end position="209"/>
    </location>
</feature>
<dbReference type="Pfam" id="PF00190">
    <property type="entry name" value="Cupin_1"/>
    <property type="match status" value="1"/>
</dbReference>
<evidence type="ECO:0000256" key="1">
    <source>
        <dbReference type="ARBA" id="ARBA00004271"/>
    </source>
</evidence>
<dbReference type="OrthoDB" id="1921208at2759"/>
<evidence type="ECO:0000256" key="9">
    <source>
        <dbReference type="ARBA" id="ARBA00023180"/>
    </source>
</evidence>
<organism evidence="16 19">
    <name type="scientific">Medicago truncatula</name>
    <name type="common">Barrel medic</name>
    <name type="synonym">Medicago tribuloides</name>
    <dbReference type="NCBI Taxonomy" id="3880"/>
    <lineage>
        <taxon>Eukaryota</taxon>
        <taxon>Viridiplantae</taxon>
        <taxon>Streptophyta</taxon>
        <taxon>Embryophyta</taxon>
        <taxon>Tracheophyta</taxon>
        <taxon>Spermatophyta</taxon>
        <taxon>Magnoliopsida</taxon>
        <taxon>eudicotyledons</taxon>
        <taxon>Gunneridae</taxon>
        <taxon>Pentapetalae</taxon>
        <taxon>rosids</taxon>
        <taxon>fabids</taxon>
        <taxon>Fabales</taxon>
        <taxon>Fabaceae</taxon>
        <taxon>Papilionoideae</taxon>
        <taxon>50 kb inversion clade</taxon>
        <taxon>NPAAA clade</taxon>
        <taxon>Hologalegina</taxon>
        <taxon>IRL clade</taxon>
        <taxon>Trifolieae</taxon>
        <taxon>Medicago</taxon>
    </lineage>
</organism>
<feature type="binding site" evidence="12">
    <location>
        <position position="109"/>
    </location>
    <ligand>
        <name>Mn(2+)</name>
        <dbReference type="ChEBI" id="CHEBI:29035"/>
    </ligand>
</feature>
<dbReference type="EMBL" id="PSQE01000005">
    <property type="protein sequence ID" value="RHN54907.1"/>
    <property type="molecule type" value="Genomic_DNA"/>
</dbReference>
<keyword evidence="9" id="KW-0325">Glycoprotein</keyword>
<dbReference type="KEGG" id="mtr:11415510"/>
<evidence type="ECO:0000256" key="7">
    <source>
        <dbReference type="ARBA" id="ARBA00023157"/>
    </source>
</evidence>
<evidence type="ECO:0000256" key="13">
    <source>
        <dbReference type="PIRSR" id="PIRSR601929-3"/>
    </source>
</evidence>
<evidence type="ECO:0000256" key="2">
    <source>
        <dbReference type="ARBA" id="ARBA00007456"/>
    </source>
</evidence>
<feature type="binding site" evidence="11">
    <location>
        <position position="109"/>
    </location>
    <ligand>
        <name>oxalate</name>
        <dbReference type="ChEBI" id="CHEBI:30623"/>
    </ligand>
</feature>
<evidence type="ECO:0000256" key="14">
    <source>
        <dbReference type="RuleBase" id="RU366015"/>
    </source>
</evidence>
<evidence type="ECO:0000259" key="15">
    <source>
        <dbReference type="SMART" id="SM00835"/>
    </source>
</evidence>
<feature type="binding site" evidence="11">
    <location>
        <position position="104"/>
    </location>
    <ligand>
        <name>oxalate</name>
        <dbReference type="ChEBI" id="CHEBI:30623"/>
    </ligand>
</feature>
<reference evidence="17" key="5">
    <citation type="journal article" date="2018" name="Nat. Plants">
        <title>Whole-genome landscape of Medicago truncatula symbiotic genes.</title>
        <authorList>
            <person name="Pecrix Y."/>
            <person name="Gamas P."/>
            <person name="Carrere S."/>
        </authorList>
    </citation>
    <scope>NUCLEOTIDE SEQUENCE</scope>
    <source>
        <tissue evidence="17">Leaves</tissue>
    </source>
</reference>
<dbReference type="InterPro" id="IPR019780">
    <property type="entry name" value="Germin_Mn-BS"/>
</dbReference>
<evidence type="ECO:0000256" key="8">
    <source>
        <dbReference type="ARBA" id="ARBA00023170"/>
    </source>
</evidence>
<dbReference type="InterPro" id="IPR011051">
    <property type="entry name" value="RmlC_Cupin_sf"/>
</dbReference>
<dbReference type="EnsemblPlants" id="AES95954">
    <property type="protein sequence ID" value="AES95954"/>
    <property type="gene ID" value="MTR_5g031460"/>
</dbReference>
<evidence type="ECO:0000313" key="20">
    <source>
        <dbReference type="Proteomes" id="UP000265566"/>
    </source>
</evidence>
<dbReference type="Gene3D" id="2.60.120.10">
    <property type="entry name" value="Jelly Rolls"/>
    <property type="match status" value="1"/>
</dbReference>
<feature type="domain" description="Cupin type-1" evidence="15">
    <location>
        <begin position="55"/>
        <end position="199"/>
    </location>
</feature>
<comment type="subcellular location">
    <subcellularLocation>
        <location evidence="1 14">Secreted</location>
        <location evidence="1 14">Extracellular space</location>
        <location evidence="1 14">Apoplast</location>
    </subcellularLocation>
</comment>
<dbReference type="OMA" id="FAPMHTH"/>
<accession>G7KGJ9</accession>
<name>G7KGJ9_MEDTR</name>
<protein>
    <recommendedName>
        <fullName evidence="14">Germin-like protein</fullName>
    </recommendedName>
</protein>
<dbReference type="STRING" id="3880.G7KGJ9"/>
<evidence type="ECO:0000313" key="16">
    <source>
        <dbReference type="EMBL" id="AES95954.1"/>
    </source>
</evidence>
<feature type="binding site" evidence="12">
    <location>
        <position position="104"/>
    </location>
    <ligand>
        <name>Mn(2+)</name>
        <dbReference type="ChEBI" id="CHEBI:29035"/>
    </ligand>
</feature>
<dbReference type="Proteomes" id="UP000002051">
    <property type="component" value="Chromosome 5"/>
</dbReference>
<dbReference type="CDD" id="cd02241">
    <property type="entry name" value="cupin_OxOx"/>
    <property type="match status" value="1"/>
</dbReference>
<keyword evidence="3 14" id="KW-0052">Apoplast</keyword>
<evidence type="ECO:0000313" key="19">
    <source>
        <dbReference type="Proteomes" id="UP000002051"/>
    </source>
</evidence>
<dbReference type="EMBL" id="CM001221">
    <property type="protein sequence ID" value="AES95954.1"/>
    <property type="molecule type" value="Genomic_DNA"/>
</dbReference>
<dbReference type="HOGENOM" id="CLU_015790_0_2_1"/>
<keyword evidence="4 14" id="KW-0964">Secreted</keyword>
<reference evidence="18" key="3">
    <citation type="submission" date="2015-04" db="UniProtKB">
        <authorList>
            <consortium name="EnsemblPlants"/>
        </authorList>
    </citation>
    <scope>IDENTIFICATION</scope>
    <source>
        <strain evidence="18">cv. Jemalong A17</strain>
    </source>
</reference>
<evidence type="ECO:0000256" key="5">
    <source>
        <dbReference type="ARBA" id="ARBA00022723"/>
    </source>
</evidence>
<keyword evidence="5 11" id="KW-0479">Metal-binding</keyword>
<gene>
    <name evidence="18" type="primary">11415510</name>
    <name evidence="16" type="ordered locus">MTR_5g031460</name>
    <name evidence="17" type="ORF">MtrunA17_Chr5g0411961</name>
</gene>
<keyword evidence="10 11" id="KW-0464">Manganese</keyword>
<dbReference type="PROSITE" id="PS00725">
    <property type="entry name" value="GERMIN"/>
    <property type="match status" value="1"/>
</dbReference>
<reference evidence="20" key="4">
    <citation type="journal article" date="2018" name="Nat. Plants">
        <title>Whole-genome landscape of Medicago truncatula symbiotic genes.</title>
        <authorList>
            <person name="Pecrix Y."/>
            <person name="Staton S.E."/>
            <person name="Sallet E."/>
            <person name="Lelandais-Briere C."/>
            <person name="Moreau S."/>
            <person name="Carrere S."/>
            <person name="Blein T."/>
            <person name="Jardinaud M.F."/>
            <person name="Latrasse D."/>
            <person name="Zouine M."/>
            <person name="Zahm M."/>
            <person name="Kreplak J."/>
            <person name="Mayjonade B."/>
            <person name="Satge C."/>
            <person name="Perez M."/>
            <person name="Cauet S."/>
            <person name="Marande W."/>
            <person name="Chantry-Darmon C."/>
            <person name="Lopez-Roques C."/>
            <person name="Bouchez O."/>
            <person name="Berard A."/>
            <person name="Debelle F."/>
            <person name="Munos S."/>
            <person name="Bendahmane A."/>
            <person name="Berges H."/>
            <person name="Niebel A."/>
            <person name="Buitink J."/>
            <person name="Frugier F."/>
            <person name="Benhamed M."/>
            <person name="Crespi M."/>
            <person name="Gouzy J."/>
            <person name="Gamas P."/>
        </authorList>
    </citation>
    <scope>NUCLEOTIDE SEQUENCE [LARGE SCALE GENOMIC DNA]</scope>
    <source>
        <strain evidence="20">cv. Jemalong A17</strain>
    </source>
</reference>
<dbReference type="SUPFAM" id="SSF51182">
    <property type="entry name" value="RmlC-like cupins"/>
    <property type="match status" value="1"/>
</dbReference>
<feature type="binding site" evidence="12">
    <location>
        <position position="102"/>
    </location>
    <ligand>
        <name>Mn(2+)</name>
        <dbReference type="ChEBI" id="CHEBI:29035"/>
    </ligand>
</feature>
<dbReference type="GO" id="GO:0031012">
    <property type="term" value="C:extracellular matrix"/>
    <property type="evidence" value="ECO:0000318"/>
    <property type="project" value="GO_Central"/>
</dbReference>
<evidence type="ECO:0000256" key="3">
    <source>
        <dbReference type="ARBA" id="ARBA00022523"/>
    </source>
</evidence>
<dbReference type="InterPro" id="IPR001929">
    <property type="entry name" value="Germin"/>
</dbReference>
<reference evidence="16 19" key="2">
    <citation type="journal article" date="2014" name="BMC Genomics">
        <title>An improved genome release (version Mt4.0) for the model legume Medicago truncatula.</title>
        <authorList>
            <person name="Tang H."/>
            <person name="Krishnakumar V."/>
            <person name="Bidwell S."/>
            <person name="Rosen B."/>
            <person name="Chan A."/>
            <person name="Zhou S."/>
            <person name="Gentzbittel L."/>
            <person name="Childs K.L."/>
            <person name="Yandell M."/>
            <person name="Gundlach H."/>
            <person name="Mayer K.F."/>
            <person name="Schwartz D.C."/>
            <person name="Town C.D."/>
        </authorList>
    </citation>
    <scope>GENOME REANNOTATION</scope>
    <source>
        <strain evidence="18 19">cv. Jemalong A17</strain>
    </source>
</reference>
<evidence type="ECO:0000256" key="12">
    <source>
        <dbReference type="PIRSR" id="PIRSR601929-2"/>
    </source>
</evidence>
<evidence type="ECO:0000313" key="18">
    <source>
        <dbReference type="EnsemblPlants" id="AES95954"/>
    </source>
</evidence>
<feature type="disulfide bond" evidence="13">
    <location>
        <begin position="26"/>
        <end position="41"/>
    </location>
</feature>
<feature type="signal peptide" evidence="14">
    <location>
        <begin position="1"/>
        <end position="20"/>
    </location>
</feature>
<keyword evidence="6 14" id="KW-0732">Signal</keyword>
<dbReference type="Proteomes" id="UP000265566">
    <property type="component" value="Chromosome 5"/>
</dbReference>
<dbReference type="eggNOG" id="ENOG502QT7C">
    <property type="taxonomic scope" value="Eukaryota"/>
</dbReference>
<evidence type="ECO:0000256" key="4">
    <source>
        <dbReference type="ARBA" id="ARBA00022525"/>
    </source>
</evidence>
<dbReference type="SMART" id="SM00835">
    <property type="entry name" value="Cupin_1"/>
    <property type="match status" value="1"/>
</dbReference>
<evidence type="ECO:0000256" key="10">
    <source>
        <dbReference type="ARBA" id="ARBA00023211"/>
    </source>
</evidence>
<dbReference type="PANTHER" id="PTHR31238">
    <property type="entry name" value="GERMIN-LIKE PROTEIN SUBFAMILY 3 MEMBER 3"/>
    <property type="match status" value="1"/>
</dbReference>
<sequence>MKIIHILFYFIFFSFTISHASINDFCVANLKASYTLSGYPCKALANITSDDFVFHGFVAANTSNSFKLGITTASVANFPALNGLGISAMRVNIDEGGFAPMHTHPGSTELIIVVQGEITVEFVTPTSFYSKALKSGDLFVIPQGMLHFVVNSGKGTAAGFAAYSNENPTVQQLDLLLFANKLPSNLIAQTTLLDLDQVKKLKAHFGGSG</sequence>
<dbReference type="GO" id="GO:0048046">
    <property type="term" value="C:apoplast"/>
    <property type="evidence" value="ECO:0007669"/>
    <property type="project" value="UniProtKB-SubCell"/>
</dbReference>